<dbReference type="SUPFAM" id="SSF53474">
    <property type="entry name" value="alpha/beta-Hydrolases"/>
    <property type="match status" value="1"/>
</dbReference>
<accession>A0A2S5TAX9</accession>
<dbReference type="PROSITE" id="PS51257">
    <property type="entry name" value="PROKAR_LIPOPROTEIN"/>
    <property type="match status" value="1"/>
</dbReference>
<organism evidence="1 2">
    <name type="scientific">Solimonas fluminis</name>
    <dbReference type="NCBI Taxonomy" id="2086571"/>
    <lineage>
        <taxon>Bacteria</taxon>
        <taxon>Pseudomonadati</taxon>
        <taxon>Pseudomonadota</taxon>
        <taxon>Gammaproteobacteria</taxon>
        <taxon>Nevskiales</taxon>
        <taxon>Nevskiaceae</taxon>
        <taxon>Solimonas</taxon>
    </lineage>
</organism>
<dbReference type="Proteomes" id="UP000238220">
    <property type="component" value="Unassembled WGS sequence"/>
</dbReference>
<protein>
    <submittedName>
        <fullName evidence="1">Uncharacterized protein</fullName>
    </submittedName>
</protein>
<dbReference type="RefSeq" id="WP_104232110.1">
    <property type="nucleotide sequence ID" value="NZ_PSNW01000015.1"/>
</dbReference>
<sequence>MFERFRGAGTVLAGSLALLLAACGGGGGGGGSGPNGSAKSCSEQFSAEAAQADSTSCQPEYYTQCDSLDLRLPVNSMNPSECTKDGADGGVVAEKGSAGGTSYDMVRPANGGKKGLYVALHWRSGNGATMINNMRLSELAKARDLTVVAPDSPYKILAIALSDWDYEGAPEVISAVIADAKARAGLPNDVPVILAGVSSGAAAANRFFCAGNTGIKGLLLVASGKISEAESTECLSAAAAAAKAATVSPVAVVLVEGSSDPAYEDTVVNYGHFRTINGCPGAGTTVVLNEQVDINYSNNCGSGHGAAMVTVKDSGHNWPGMDRPIPPNPLTDLIPGGSSSGAMSIFGKVSYSFDATLQGYDLVRSLD</sequence>
<dbReference type="Gene3D" id="3.40.50.1820">
    <property type="entry name" value="alpha/beta hydrolase"/>
    <property type="match status" value="1"/>
</dbReference>
<comment type="caution">
    <text evidence="1">The sequence shown here is derived from an EMBL/GenBank/DDBJ whole genome shotgun (WGS) entry which is preliminary data.</text>
</comment>
<proteinExistence type="predicted"/>
<name>A0A2S5TAX9_9GAMM</name>
<dbReference type="EMBL" id="PSNW01000015">
    <property type="protein sequence ID" value="PPE72150.1"/>
    <property type="molecule type" value="Genomic_DNA"/>
</dbReference>
<reference evidence="1 2" key="1">
    <citation type="submission" date="2018-02" db="EMBL/GenBank/DDBJ databases">
        <title>Genome sequencing of Solimonas sp. HR-BB.</title>
        <authorList>
            <person name="Lee Y."/>
            <person name="Jeon C.O."/>
        </authorList>
    </citation>
    <scope>NUCLEOTIDE SEQUENCE [LARGE SCALE GENOMIC DNA]</scope>
    <source>
        <strain evidence="1 2">HR-BB</strain>
    </source>
</reference>
<gene>
    <name evidence="1" type="ORF">C3942_19835</name>
</gene>
<keyword evidence="2" id="KW-1185">Reference proteome</keyword>
<dbReference type="OrthoDB" id="7066035at2"/>
<dbReference type="InterPro" id="IPR029058">
    <property type="entry name" value="AB_hydrolase_fold"/>
</dbReference>
<dbReference type="AlphaFoldDB" id="A0A2S5TAX9"/>
<evidence type="ECO:0000313" key="2">
    <source>
        <dbReference type="Proteomes" id="UP000238220"/>
    </source>
</evidence>
<evidence type="ECO:0000313" key="1">
    <source>
        <dbReference type="EMBL" id="PPE72150.1"/>
    </source>
</evidence>